<evidence type="ECO:0000256" key="2">
    <source>
        <dbReference type="ARBA" id="ARBA00007841"/>
    </source>
</evidence>
<proteinExistence type="inferred from homology"/>
<evidence type="ECO:0000256" key="1">
    <source>
        <dbReference type="ARBA" id="ARBA00004604"/>
    </source>
</evidence>
<feature type="domain" description="K Homology" evidence="8">
    <location>
        <begin position="164"/>
        <end position="208"/>
    </location>
</feature>
<comment type="subcellular location">
    <subcellularLocation>
        <location evidence="1">Nucleus</location>
        <location evidence="1">Nucleolus</location>
    </subcellularLocation>
</comment>
<evidence type="ECO:0000256" key="5">
    <source>
        <dbReference type="ARBA" id="ARBA00022884"/>
    </source>
</evidence>
<dbReference type="GO" id="GO:0000177">
    <property type="term" value="C:cytoplasmic exosome (RNase complex)"/>
    <property type="evidence" value="ECO:0007669"/>
    <property type="project" value="TreeGrafter"/>
</dbReference>
<reference evidence="9 10" key="1">
    <citation type="submission" date="2019-03" db="EMBL/GenBank/DDBJ databases">
        <title>Sequencing 23 genomes of Wallemia ichthyophaga.</title>
        <authorList>
            <person name="Gostincar C."/>
        </authorList>
    </citation>
    <scope>NUCLEOTIDE SEQUENCE [LARGE SCALE GENOMIC DNA]</scope>
    <source>
        <strain evidence="9 10">EXF-8621</strain>
    </source>
</reference>
<keyword evidence="3" id="KW-0698">rRNA processing</keyword>
<evidence type="ECO:0000256" key="7">
    <source>
        <dbReference type="SAM" id="MobiDB-lite"/>
    </source>
</evidence>
<name>A0A4T0HLA1_WALIC</name>
<dbReference type="Proteomes" id="UP000306954">
    <property type="component" value="Unassembled WGS sequence"/>
</dbReference>
<evidence type="ECO:0000313" key="10">
    <source>
        <dbReference type="Proteomes" id="UP000306954"/>
    </source>
</evidence>
<keyword evidence="5" id="KW-0694">RNA-binding</keyword>
<accession>A0A4T0HLA1</accession>
<dbReference type="GO" id="GO:0071038">
    <property type="term" value="P:TRAMP-dependent tRNA surveillance pathway"/>
    <property type="evidence" value="ECO:0007669"/>
    <property type="project" value="TreeGrafter"/>
</dbReference>
<sequence length="239" mass="25657">MHVFPGDSIDVPSTSSAVAGIHTTRTTGAISTRAGVLSSGGGDGGRNDIDMDTDRKKTRPHIHVAEQRRYLACTHDSVIGQVIFRGADGYRVDVGSASTANLDALAFEGATKRNKPNLKVGSLVYARISLAHRDMETELECLNPATGKAEGYGELKGGLLADNLNINLCKSLLEKNSSLMNSLMNAFNFPFELATGVNGKVWIGAPSPAQVIAVYRTILRADREGVHVLTEDWFAELDE</sequence>
<dbReference type="GO" id="GO:0034475">
    <property type="term" value="P:U4 snRNA 3'-end processing"/>
    <property type="evidence" value="ECO:0007669"/>
    <property type="project" value="TreeGrafter"/>
</dbReference>
<dbReference type="GO" id="GO:0000467">
    <property type="term" value="P:exonucleolytic trimming to generate mature 3'-end of 5.8S rRNA from tricistronic rRNA transcript (SSU-rRNA, 5.8S rRNA, LSU-rRNA)"/>
    <property type="evidence" value="ECO:0007669"/>
    <property type="project" value="TreeGrafter"/>
</dbReference>
<dbReference type="SUPFAM" id="SSF50249">
    <property type="entry name" value="Nucleic acid-binding proteins"/>
    <property type="match status" value="1"/>
</dbReference>
<dbReference type="Pfam" id="PF21262">
    <property type="entry name" value="RRP40_S1"/>
    <property type="match status" value="1"/>
</dbReference>
<dbReference type="GO" id="GO:0003723">
    <property type="term" value="F:RNA binding"/>
    <property type="evidence" value="ECO:0007669"/>
    <property type="project" value="UniProtKB-KW"/>
</dbReference>
<dbReference type="GO" id="GO:0000176">
    <property type="term" value="C:nuclear exosome (RNase complex)"/>
    <property type="evidence" value="ECO:0007669"/>
    <property type="project" value="TreeGrafter"/>
</dbReference>
<feature type="compositionally biased region" description="Basic and acidic residues" evidence="7">
    <location>
        <begin position="45"/>
        <end position="55"/>
    </location>
</feature>
<gene>
    <name evidence="9" type="ORF">E3P90_00740</name>
</gene>
<feature type="region of interest" description="Disordered" evidence="7">
    <location>
        <begin position="30"/>
        <end position="55"/>
    </location>
</feature>
<dbReference type="InterPro" id="IPR037319">
    <property type="entry name" value="Rrp40_S1"/>
</dbReference>
<dbReference type="OrthoDB" id="340500at2759"/>
<protein>
    <recommendedName>
        <fullName evidence="6">Ribosomal RNA-processing protein 40</fullName>
    </recommendedName>
</protein>
<dbReference type="GO" id="GO:0071051">
    <property type="term" value="P:poly(A)-dependent snoRNA 3'-end processing"/>
    <property type="evidence" value="ECO:0007669"/>
    <property type="project" value="TreeGrafter"/>
</dbReference>
<comment type="caution">
    <text evidence="9">The sequence shown here is derived from an EMBL/GenBank/DDBJ whole genome shotgun (WGS) entry which is preliminary data.</text>
</comment>
<keyword evidence="4" id="KW-0271">Exosome</keyword>
<dbReference type="GO" id="GO:0071035">
    <property type="term" value="P:nuclear polyadenylation-dependent rRNA catabolic process"/>
    <property type="evidence" value="ECO:0007669"/>
    <property type="project" value="TreeGrafter"/>
</dbReference>
<comment type="similarity">
    <text evidence="2">Belongs to the RRP40 family.</text>
</comment>
<dbReference type="GO" id="GO:0071034">
    <property type="term" value="P:CUT catabolic process"/>
    <property type="evidence" value="ECO:0007669"/>
    <property type="project" value="TreeGrafter"/>
</dbReference>
<dbReference type="Gene3D" id="2.40.50.140">
    <property type="entry name" value="Nucleic acid-binding proteins"/>
    <property type="match status" value="1"/>
</dbReference>
<dbReference type="AlphaFoldDB" id="A0A4T0HLA1"/>
<dbReference type="PANTHER" id="PTHR21321:SF1">
    <property type="entry name" value="EXOSOME COMPLEX COMPONENT RRP40"/>
    <property type="match status" value="1"/>
</dbReference>
<dbReference type="CDD" id="cd05790">
    <property type="entry name" value="S1_Rrp40"/>
    <property type="match status" value="1"/>
</dbReference>
<dbReference type="EMBL" id="SPOF01000006">
    <property type="protein sequence ID" value="TIB15667.1"/>
    <property type="molecule type" value="Genomic_DNA"/>
</dbReference>
<dbReference type="Gene3D" id="3.30.1370.10">
    <property type="entry name" value="K Homology domain, type 1"/>
    <property type="match status" value="1"/>
</dbReference>
<dbReference type="InterPro" id="IPR036612">
    <property type="entry name" value="KH_dom_type_1_sf"/>
</dbReference>
<dbReference type="SUPFAM" id="SSF54791">
    <property type="entry name" value="Eukaryotic type KH-domain (KH-domain type I)"/>
    <property type="match status" value="1"/>
</dbReference>
<dbReference type="GO" id="GO:0005730">
    <property type="term" value="C:nucleolus"/>
    <property type="evidence" value="ECO:0007669"/>
    <property type="project" value="UniProtKB-SubCell"/>
</dbReference>
<dbReference type="InterPro" id="IPR026699">
    <property type="entry name" value="Exosome_RNA_bind1/RRP40/RRP4"/>
</dbReference>
<dbReference type="FunFam" id="2.40.50.140:FF:000112">
    <property type="entry name" value="Exosome complex component RRP40"/>
    <property type="match status" value="1"/>
</dbReference>
<dbReference type="PANTHER" id="PTHR21321">
    <property type="entry name" value="PNAS-3 RELATED"/>
    <property type="match status" value="1"/>
</dbReference>
<evidence type="ECO:0000259" key="8">
    <source>
        <dbReference type="Pfam" id="PF15985"/>
    </source>
</evidence>
<organism evidence="9 10">
    <name type="scientific">Wallemia ichthyophaga</name>
    <dbReference type="NCBI Taxonomy" id="245174"/>
    <lineage>
        <taxon>Eukaryota</taxon>
        <taxon>Fungi</taxon>
        <taxon>Dikarya</taxon>
        <taxon>Basidiomycota</taxon>
        <taxon>Wallemiomycotina</taxon>
        <taxon>Wallemiomycetes</taxon>
        <taxon>Wallemiales</taxon>
        <taxon>Wallemiaceae</taxon>
        <taxon>Wallemia</taxon>
    </lineage>
</organism>
<dbReference type="InterPro" id="IPR004088">
    <property type="entry name" value="KH_dom_type_1"/>
</dbReference>
<evidence type="ECO:0000313" key="9">
    <source>
        <dbReference type="EMBL" id="TIB15667.1"/>
    </source>
</evidence>
<dbReference type="Pfam" id="PF15985">
    <property type="entry name" value="KH_6"/>
    <property type="match status" value="1"/>
</dbReference>
<dbReference type="InterPro" id="IPR012340">
    <property type="entry name" value="NA-bd_OB-fold"/>
</dbReference>
<evidence type="ECO:0000256" key="4">
    <source>
        <dbReference type="ARBA" id="ARBA00022835"/>
    </source>
</evidence>
<evidence type="ECO:0000256" key="6">
    <source>
        <dbReference type="ARBA" id="ARBA00030615"/>
    </source>
</evidence>
<evidence type="ECO:0000256" key="3">
    <source>
        <dbReference type="ARBA" id="ARBA00022552"/>
    </source>
</evidence>